<keyword evidence="5" id="KW-0201">Cytochrome c-type biogenesis</keyword>
<dbReference type="GO" id="GO:0017004">
    <property type="term" value="P:cytochrome complex assembly"/>
    <property type="evidence" value="ECO:0007669"/>
    <property type="project" value="UniProtKB-KW"/>
</dbReference>
<keyword evidence="7" id="KW-0812">Transmembrane</keyword>
<keyword evidence="7" id="KW-1133">Transmembrane helix</keyword>
<gene>
    <name evidence="9" type="ORF">EV688_102258</name>
</gene>
<keyword evidence="6 7" id="KW-0408">Iron</keyword>
<evidence type="ECO:0000313" key="9">
    <source>
        <dbReference type="EMBL" id="TCO77801.1"/>
    </source>
</evidence>
<evidence type="ECO:0000256" key="3">
    <source>
        <dbReference type="ARBA" id="ARBA00022723"/>
    </source>
</evidence>
<accession>A0A4R2KTT3</accession>
<dbReference type="FunFam" id="1.10.8.640:FF:000001">
    <property type="entry name" value="Cytochrome c-type biogenesis protein"/>
    <property type="match status" value="1"/>
</dbReference>
<feature type="domain" description="CcmH/CycL/Ccl2/NrfF N-terminal" evidence="8">
    <location>
        <begin position="10"/>
        <end position="148"/>
    </location>
</feature>
<dbReference type="Gene3D" id="1.10.8.640">
    <property type="entry name" value="Cytochrome C biogenesis protein"/>
    <property type="match status" value="1"/>
</dbReference>
<dbReference type="InterPro" id="IPR051263">
    <property type="entry name" value="C-type_cytochrome_biogenesis"/>
</dbReference>
<protein>
    <recommendedName>
        <fullName evidence="7">Cytochrome c-type biogenesis protein</fullName>
    </recommendedName>
</protein>
<proteinExistence type="inferred from homology"/>
<dbReference type="CDD" id="cd16378">
    <property type="entry name" value="CcmH_N"/>
    <property type="match status" value="1"/>
</dbReference>
<dbReference type="RefSeq" id="WP_240624201.1">
    <property type="nucleotide sequence ID" value="NZ_QQSW01000001.1"/>
</dbReference>
<dbReference type="PANTHER" id="PTHR47870:SF1">
    <property type="entry name" value="CYTOCHROME C-TYPE BIOGENESIS PROTEIN CCMH"/>
    <property type="match status" value="1"/>
</dbReference>
<feature type="transmembrane region" description="Helical" evidence="7">
    <location>
        <begin position="104"/>
        <end position="125"/>
    </location>
</feature>
<dbReference type="InterPro" id="IPR038297">
    <property type="entry name" value="CcmH/CycL/NrfF/Ccl2_sf"/>
</dbReference>
<comment type="caution">
    <text evidence="9">The sequence shown here is derived from an EMBL/GenBank/DDBJ whole genome shotgun (WGS) entry which is preliminary data.</text>
</comment>
<evidence type="ECO:0000256" key="1">
    <source>
        <dbReference type="ARBA" id="ARBA00010342"/>
    </source>
</evidence>
<dbReference type="InterPro" id="IPR005616">
    <property type="entry name" value="CcmH/CycL/Ccl2/NrfF_N"/>
</dbReference>
<keyword evidence="2 7" id="KW-0349">Heme</keyword>
<sequence>MMLRRCYLGVLLLLAWPALAVIETYEFSDPELEARYHELSQELRCPKCQNQNIADSNAPISEDLRKLLYRQLEAGASDREILDDMVGRYGEFVRYRPSFDAKTAVLWLGPLAFLVLGGLFAFLALRGRNQGRDDHMTESERARLESMLASRTDQQQ</sequence>
<evidence type="ECO:0000259" key="8">
    <source>
        <dbReference type="Pfam" id="PF03918"/>
    </source>
</evidence>
<evidence type="ECO:0000256" key="6">
    <source>
        <dbReference type="ARBA" id="ARBA00023004"/>
    </source>
</evidence>
<reference evidence="9 10" key="1">
    <citation type="submission" date="2019-03" db="EMBL/GenBank/DDBJ databases">
        <title>Genomic Encyclopedia of Type Strains, Phase IV (KMG-IV): sequencing the most valuable type-strain genomes for metagenomic binning, comparative biology and taxonomic classification.</title>
        <authorList>
            <person name="Goeker M."/>
        </authorList>
    </citation>
    <scope>NUCLEOTIDE SEQUENCE [LARGE SCALE GENOMIC DNA]</scope>
    <source>
        <strain evidence="9 10">DSM 23344</strain>
    </source>
</reference>
<evidence type="ECO:0000256" key="4">
    <source>
        <dbReference type="ARBA" id="ARBA00022729"/>
    </source>
</evidence>
<dbReference type="GO" id="GO:0005886">
    <property type="term" value="C:plasma membrane"/>
    <property type="evidence" value="ECO:0007669"/>
    <property type="project" value="TreeGrafter"/>
</dbReference>
<name>A0A4R2KTT3_9GAMM</name>
<comment type="function">
    <text evidence="7">Possible subunit of a heme lyase.</text>
</comment>
<dbReference type="PANTHER" id="PTHR47870">
    <property type="entry name" value="CYTOCHROME C-TYPE BIOGENESIS PROTEIN CCMH"/>
    <property type="match status" value="1"/>
</dbReference>
<keyword evidence="10" id="KW-1185">Reference proteome</keyword>
<comment type="similarity">
    <text evidence="1 7">Belongs to the CcmH/CycL/Ccl2/NrfF family.</text>
</comment>
<feature type="chain" id="PRO_5021037010" description="Cytochrome c-type biogenesis protein" evidence="7">
    <location>
        <begin position="21"/>
        <end position="156"/>
    </location>
</feature>
<keyword evidence="7" id="KW-0472">Membrane</keyword>
<evidence type="ECO:0000256" key="7">
    <source>
        <dbReference type="RuleBase" id="RU364112"/>
    </source>
</evidence>
<organism evidence="9 10">
    <name type="scientific">Chromatocurvus halotolerans</name>
    <dbReference type="NCBI Taxonomy" id="1132028"/>
    <lineage>
        <taxon>Bacteria</taxon>
        <taxon>Pseudomonadati</taxon>
        <taxon>Pseudomonadota</taxon>
        <taxon>Gammaproteobacteria</taxon>
        <taxon>Cellvibrionales</taxon>
        <taxon>Halieaceae</taxon>
        <taxon>Chromatocurvus</taxon>
    </lineage>
</organism>
<dbReference type="AlphaFoldDB" id="A0A4R2KTT3"/>
<keyword evidence="3 7" id="KW-0479">Metal-binding</keyword>
<evidence type="ECO:0000256" key="2">
    <source>
        <dbReference type="ARBA" id="ARBA00022617"/>
    </source>
</evidence>
<evidence type="ECO:0000313" key="10">
    <source>
        <dbReference type="Proteomes" id="UP000294980"/>
    </source>
</evidence>
<keyword evidence="4 7" id="KW-0732">Signal</keyword>
<dbReference type="GO" id="GO:0046872">
    <property type="term" value="F:metal ion binding"/>
    <property type="evidence" value="ECO:0007669"/>
    <property type="project" value="UniProtKB-KW"/>
</dbReference>
<dbReference type="EMBL" id="SLWX01000002">
    <property type="protein sequence ID" value="TCO77801.1"/>
    <property type="molecule type" value="Genomic_DNA"/>
</dbReference>
<evidence type="ECO:0000256" key="5">
    <source>
        <dbReference type="ARBA" id="ARBA00022748"/>
    </source>
</evidence>
<dbReference type="Proteomes" id="UP000294980">
    <property type="component" value="Unassembled WGS sequence"/>
</dbReference>
<feature type="signal peptide" evidence="7">
    <location>
        <begin position="1"/>
        <end position="20"/>
    </location>
</feature>
<dbReference type="Pfam" id="PF03918">
    <property type="entry name" value="CcmH"/>
    <property type="match status" value="1"/>
</dbReference>